<dbReference type="GO" id="GO:0009506">
    <property type="term" value="C:plasmodesma"/>
    <property type="evidence" value="ECO:0007669"/>
    <property type="project" value="TreeGrafter"/>
</dbReference>
<keyword evidence="8" id="KW-1185">Reference proteome</keyword>
<evidence type="ECO:0000256" key="3">
    <source>
        <dbReference type="ARBA" id="ARBA00022989"/>
    </source>
</evidence>
<dbReference type="Pfam" id="PF03168">
    <property type="entry name" value="LEA_2"/>
    <property type="match status" value="1"/>
</dbReference>
<feature type="transmembrane region" description="Helical" evidence="5">
    <location>
        <begin position="27"/>
        <end position="48"/>
    </location>
</feature>
<dbReference type="Proteomes" id="UP001231189">
    <property type="component" value="Unassembled WGS sequence"/>
</dbReference>
<evidence type="ECO:0000256" key="2">
    <source>
        <dbReference type="ARBA" id="ARBA00022692"/>
    </source>
</evidence>
<comment type="caution">
    <text evidence="7">The sequence shown here is derived from an EMBL/GenBank/DDBJ whole genome shotgun (WGS) entry which is preliminary data.</text>
</comment>
<evidence type="ECO:0000256" key="4">
    <source>
        <dbReference type="ARBA" id="ARBA00023136"/>
    </source>
</evidence>
<dbReference type="InterPro" id="IPR044839">
    <property type="entry name" value="NDR1-like"/>
</dbReference>
<keyword evidence="4 5" id="KW-0472">Membrane</keyword>
<proteinExistence type="predicted"/>
<feature type="domain" description="Late embryogenesis abundant protein LEA-2 subgroup" evidence="6">
    <location>
        <begin position="82"/>
        <end position="171"/>
    </location>
</feature>
<dbReference type="AlphaFoldDB" id="A0AAD8QZ55"/>
<keyword evidence="2 5" id="KW-0812">Transmembrane</keyword>
<dbReference type="GO" id="GO:0098542">
    <property type="term" value="P:defense response to other organism"/>
    <property type="evidence" value="ECO:0007669"/>
    <property type="project" value="InterPro"/>
</dbReference>
<organism evidence="7 8">
    <name type="scientific">Lolium multiflorum</name>
    <name type="common">Italian ryegrass</name>
    <name type="synonym">Lolium perenne subsp. multiflorum</name>
    <dbReference type="NCBI Taxonomy" id="4521"/>
    <lineage>
        <taxon>Eukaryota</taxon>
        <taxon>Viridiplantae</taxon>
        <taxon>Streptophyta</taxon>
        <taxon>Embryophyta</taxon>
        <taxon>Tracheophyta</taxon>
        <taxon>Spermatophyta</taxon>
        <taxon>Magnoliopsida</taxon>
        <taxon>Liliopsida</taxon>
        <taxon>Poales</taxon>
        <taxon>Poaceae</taxon>
        <taxon>BOP clade</taxon>
        <taxon>Pooideae</taxon>
        <taxon>Poodae</taxon>
        <taxon>Poeae</taxon>
        <taxon>Poeae Chloroplast Group 2 (Poeae type)</taxon>
        <taxon>Loliodinae</taxon>
        <taxon>Loliinae</taxon>
        <taxon>Lolium</taxon>
    </lineage>
</organism>
<evidence type="ECO:0000256" key="1">
    <source>
        <dbReference type="ARBA" id="ARBA00004167"/>
    </source>
</evidence>
<accession>A0AAD8QZ55</accession>
<dbReference type="GO" id="GO:0005886">
    <property type="term" value="C:plasma membrane"/>
    <property type="evidence" value="ECO:0007669"/>
    <property type="project" value="TreeGrafter"/>
</dbReference>
<dbReference type="EMBL" id="JAUUTY010000007">
    <property type="protein sequence ID" value="KAK1610004.1"/>
    <property type="molecule type" value="Genomic_DNA"/>
</dbReference>
<dbReference type="InterPro" id="IPR004864">
    <property type="entry name" value="LEA_2"/>
</dbReference>
<dbReference type="PANTHER" id="PTHR31415">
    <property type="entry name" value="OS05G0367900 PROTEIN"/>
    <property type="match status" value="1"/>
</dbReference>
<evidence type="ECO:0000313" key="8">
    <source>
        <dbReference type="Proteomes" id="UP001231189"/>
    </source>
</evidence>
<dbReference type="PANTHER" id="PTHR31415:SF21">
    <property type="entry name" value="OS08G0102551 PROTEIN"/>
    <property type="match status" value="1"/>
</dbReference>
<gene>
    <name evidence="7" type="ORF">QYE76_033677</name>
</gene>
<protein>
    <recommendedName>
        <fullName evidence="6">Late embryogenesis abundant protein LEA-2 subgroup domain-containing protein</fullName>
    </recommendedName>
</protein>
<keyword evidence="3 5" id="KW-1133">Transmembrane helix</keyword>
<reference evidence="7" key="1">
    <citation type="submission" date="2023-07" db="EMBL/GenBank/DDBJ databases">
        <title>A chromosome-level genome assembly of Lolium multiflorum.</title>
        <authorList>
            <person name="Chen Y."/>
            <person name="Copetti D."/>
            <person name="Kolliker R."/>
            <person name="Studer B."/>
        </authorList>
    </citation>
    <scope>NUCLEOTIDE SEQUENCE</scope>
    <source>
        <strain evidence="7">02402/16</strain>
        <tissue evidence="7">Leaf</tissue>
    </source>
</reference>
<evidence type="ECO:0000313" key="7">
    <source>
        <dbReference type="EMBL" id="KAK1610004.1"/>
    </source>
</evidence>
<evidence type="ECO:0000259" key="6">
    <source>
        <dbReference type="Pfam" id="PF03168"/>
    </source>
</evidence>
<comment type="subcellular location">
    <subcellularLocation>
        <location evidence="1">Membrane</location>
        <topology evidence="1">Single-pass membrane protein</topology>
    </subcellularLocation>
</comment>
<name>A0AAD8QZ55_LOLMU</name>
<dbReference type="PROSITE" id="PS51257">
    <property type="entry name" value="PROKAR_LIPOPROTEIN"/>
    <property type="match status" value="1"/>
</dbReference>
<sequence>MGKTSTVSSWLCCPCRCLFCGLLSCIFSVVACVLVVVGLVAIALYLLFRPHLVHATADTADLSGFTLTPRTWILRYNLSVALSLRNPNTRIAIHYHSVAAEAYYQGQRFSHVDLPDVDQDTGETTVVPVAFSGEFPLEGGVAAAGFRKEAIEQARFSVDLKITAKMKLKVWAFRVSGPNPRIDCPLTIQRRNASSPPGTAPPEFHSTECRVWF</sequence>
<evidence type="ECO:0000256" key="5">
    <source>
        <dbReference type="SAM" id="Phobius"/>
    </source>
</evidence>